<proteinExistence type="inferred from homology"/>
<dbReference type="OrthoDB" id="2214at2759"/>
<keyword evidence="7" id="KW-1185">Reference proteome</keyword>
<protein>
    <recommendedName>
        <fullName evidence="4">Peptidase M28 domain-containing protein</fullName>
    </recommendedName>
</protein>
<dbReference type="Pfam" id="PF04389">
    <property type="entry name" value="Peptidase_M28"/>
    <property type="match status" value="1"/>
</dbReference>
<evidence type="ECO:0000313" key="7">
    <source>
        <dbReference type="Proteomes" id="UP000014760"/>
    </source>
</evidence>
<dbReference type="InterPro" id="IPR045175">
    <property type="entry name" value="M28_fam"/>
</dbReference>
<evidence type="ECO:0000256" key="2">
    <source>
        <dbReference type="ARBA" id="ARBA00005634"/>
    </source>
</evidence>
<gene>
    <name evidence="5" type="ORF">CAPTEDRAFT_187588</name>
</gene>
<dbReference type="EnsemblMetazoa" id="CapteT187588">
    <property type="protein sequence ID" value="CapteP187588"/>
    <property type="gene ID" value="CapteG187588"/>
</dbReference>
<dbReference type="AlphaFoldDB" id="R7UDR3"/>
<dbReference type="OMA" id="GFPAVML"/>
<evidence type="ECO:0000256" key="1">
    <source>
        <dbReference type="ARBA" id="ARBA00001947"/>
    </source>
</evidence>
<dbReference type="Gene3D" id="3.40.630.10">
    <property type="entry name" value="Zn peptidases"/>
    <property type="match status" value="1"/>
</dbReference>
<reference evidence="7" key="1">
    <citation type="submission" date="2012-12" db="EMBL/GenBank/DDBJ databases">
        <authorList>
            <person name="Hellsten U."/>
            <person name="Grimwood J."/>
            <person name="Chapman J.A."/>
            <person name="Shapiro H."/>
            <person name="Aerts A."/>
            <person name="Otillar R.P."/>
            <person name="Terry A.Y."/>
            <person name="Boore J.L."/>
            <person name="Simakov O."/>
            <person name="Marletaz F."/>
            <person name="Cho S.-J."/>
            <person name="Edsinger-Gonzales E."/>
            <person name="Havlak P."/>
            <person name="Kuo D.-H."/>
            <person name="Larsson T."/>
            <person name="Lv J."/>
            <person name="Arendt D."/>
            <person name="Savage R."/>
            <person name="Osoegawa K."/>
            <person name="de Jong P."/>
            <person name="Lindberg D.R."/>
            <person name="Seaver E.C."/>
            <person name="Weisblat D.A."/>
            <person name="Putnam N.H."/>
            <person name="Grigoriev I.V."/>
            <person name="Rokhsar D.S."/>
        </authorList>
    </citation>
    <scope>NUCLEOTIDE SEQUENCE</scope>
    <source>
        <strain evidence="7">I ESC-2004</strain>
    </source>
</reference>
<keyword evidence="3" id="KW-0732">Signal</keyword>
<comment type="cofactor">
    <cofactor evidence="1">
        <name>Zn(2+)</name>
        <dbReference type="ChEBI" id="CHEBI:29105"/>
    </cofactor>
</comment>
<dbReference type="Proteomes" id="UP000014760">
    <property type="component" value="Unassembled WGS sequence"/>
</dbReference>
<dbReference type="EMBL" id="KB302615">
    <property type="protein sequence ID" value="ELU04129.1"/>
    <property type="molecule type" value="Genomic_DNA"/>
</dbReference>
<dbReference type="GO" id="GO:0006508">
    <property type="term" value="P:proteolysis"/>
    <property type="evidence" value="ECO:0007669"/>
    <property type="project" value="InterPro"/>
</dbReference>
<dbReference type="EMBL" id="AMQN01001459">
    <property type="status" value="NOT_ANNOTATED_CDS"/>
    <property type="molecule type" value="Genomic_DNA"/>
</dbReference>
<feature type="chain" id="PRO_5008787926" description="Peptidase M28 domain-containing protein" evidence="3">
    <location>
        <begin position="23"/>
        <end position="387"/>
    </location>
</feature>
<evidence type="ECO:0000313" key="6">
    <source>
        <dbReference type="EnsemblMetazoa" id="CapteP187588"/>
    </source>
</evidence>
<accession>R7UDR3</accession>
<dbReference type="InterPro" id="IPR007484">
    <property type="entry name" value="Peptidase_M28"/>
</dbReference>
<evidence type="ECO:0000313" key="5">
    <source>
        <dbReference type="EMBL" id="ELU04129.1"/>
    </source>
</evidence>
<reference evidence="5 7" key="2">
    <citation type="journal article" date="2013" name="Nature">
        <title>Insights into bilaterian evolution from three spiralian genomes.</title>
        <authorList>
            <person name="Simakov O."/>
            <person name="Marletaz F."/>
            <person name="Cho S.J."/>
            <person name="Edsinger-Gonzales E."/>
            <person name="Havlak P."/>
            <person name="Hellsten U."/>
            <person name="Kuo D.H."/>
            <person name="Larsson T."/>
            <person name="Lv J."/>
            <person name="Arendt D."/>
            <person name="Savage R."/>
            <person name="Osoegawa K."/>
            <person name="de Jong P."/>
            <person name="Grimwood J."/>
            <person name="Chapman J.A."/>
            <person name="Shapiro H."/>
            <person name="Aerts A."/>
            <person name="Otillar R.P."/>
            <person name="Terry A.Y."/>
            <person name="Boore J.L."/>
            <person name="Grigoriev I.V."/>
            <person name="Lindberg D.R."/>
            <person name="Seaver E.C."/>
            <person name="Weisblat D.A."/>
            <person name="Putnam N.H."/>
            <person name="Rokhsar D.S."/>
        </authorList>
    </citation>
    <scope>NUCLEOTIDE SEQUENCE</scope>
    <source>
        <strain evidence="5 7">I ESC-2004</strain>
    </source>
</reference>
<feature type="domain" description="Peptidase M28" evidence="4">
    <location>
        <begin position="103"/>
        <end position="216"/>
    </location>
</feature>
<feature type="signal peptide" evidence="3">
    <location>
        <begin position="1"/>
        <end position="22"/>
    </location>
</feature>
<dbReference type="PANTHER" id="PTHR12147">
    <property type="entry name" value="METALLOPEPTIDASE M28 FAMILY MEMBER"/>
    <property type="match status" value="1"/>
</dbReference>
<evidence type="ECO:0000256" key="3">
    <source>
        <dbReference type="SAM" id="SignalP"/>
    </source>
</evidence>
<dbReference type="GO" id="GO:0008235">
    <property type="term" value="F:metalloexopeptidase activity"/>
    <property type="evidence" value="ECO:0007669"/>
    <property type="project" value="InterPro"/>
</dbReference>
<organism evidence="5">
    <name type="scientific">Capitella teleta</name>
    <name type="common">Polychaete worm</name>
    <dbReference type="NCBI Taxonomy" id="283909"/>
    <lineage>
        <taxon>Eukaryota</taxon>
        <taxon>Metazoa</taxon>
        <taxon>Spiralia</taxon>
        <taxon>Lophotrochozoa</taxon>
        <taxon>Annelida</taxon>
        <taxon>Polychaeta</taxon>
        <taxon>Sedentaria</taxon>
        <taxon>Scolecida</taxon>
        <taxon>Capitellidae</taxon>
        <taxon>Capitella</taxon>
    </lineage>
</organism>
<dbReference type="HOGENOM" id="CLU_048743_0_0_1"/>
<comment type="similarity">
    <text evidence="2">Belongs to the peptidase M28 family. M28B subfamily.</text>
</comment>
<evidence type="ECO:0000259" key="4">
    <source>
        <dbReference type="Pfam" id="PF04389"/>
    </source>
</evidence>
<dbReference type="SUPFAM" id="SSF53187">
    <property type="entry name" value="Zn-dependent exopeptidases"/>
    <property type="match status" value="1"/>
</dbReference>
<dbReference type="STRING" id="283909.R7UDR3"/>
<reference evidence="6" key="3">
    <citation type="submission" date="2015-06" db="UniProtKB">
        <authorList>
            <consortium name="EnsemblMetazoa"/>
        </authorList>
    </citation>
    <scope>IDENTIFICATION</scope>
</reference>
<sequence length="387" mass="44058">MAKLVLYLLTLLHADLYGPAYSAGTFGGTARLYNHLESGFSAKRSHYHPEEKQRVRGYIRDFFSSLPECDAVLWEDEYVVEWGTDKHYDGVNFVYIIRGSENGTDNDRFTMASAHYDSVRGSPGVNDDGSAMSALLESTRALCSLQKCQRKKTTVIIAFDWEEQGLIGSEEFIDRLRTQGLLQTTKALDEQLEGVINMDTIMNWDDQDQSQTLPDGMNVLFPELYSEIKADNFKGNFLFICARQDDKKLAEKFVKVWNSLPQNDTMKVRLGVMPFSGLPSSLNKIEFEMYSHFMRSDHYNFWNYTGTSASLDQGLKGLFLTDTAEFRGSMVQCYHKECDNLSSVTDDKLRFLDHITDTLARFLVEHATDLPHAECVAPSGFYTRILD</sequence>
<name>R7UDR3_CAPTE</name>
<dbReference type="PANTHER" id="PTHR12147:SF26">
    <property type="entry name" value="PEPTIDASE M28 DOMAIN-CONTAINING PROTEIN"/>
    <property type="match status" value="1"/>
</dbReference>